<evidence type="ECO:0000313" key="1">
    <source>
        <dbReference type="EMBL" id="NYF97399.1"/>
    </source>
</evidence>
<dbReference type="InterPro" id="IPR039498">
    <property type="entry name" value="NTP_transf_5"/>
</dbReference>
<dbReference type="Proteomes" id="UP000554054">
    <property type="component" value="Unassembled WGS sequence"/>
</dbReference>
<comment type="caution">
    <text evidence="1">The sequence shown here is derived from an EMBL/GenBank/DDBJ whole genome shotgun (WGS) entry which is preliminary data.</text>
</comment>
<dbReference type="SUPFAM" id="SSF81301">
    <property type="entry name" value="Nucleotidyltransferase"/>
    <property type="match status" value="1"/>
</dbReference>
<evidence type="ECO:0008006" key="3">
    <source>
        <dbReference type="Google" id="ProtNLM"/>
    </source>
</evidence>
<dbReference type="Gene3D" id="3.30.460.40">
    <property type="match status" value="1"/>
</dbReference>
<reference evidence="1 2" key="1">
    <citation type="submission" date="2020-07" db="EMBL/GenBank/DDBJ databases">
        <title>Sequencing the genomes of 1000 actinobacteria strains.</title>
        <authorList>
            <person name="Klenk H.-P."/>
        </authorList>
    </citation>
    <scope>NUCLEOTIDE SEQUENCE [LARGE SCALE GENOMIC DNA]</scope>
    <source>
        <strain evidence="1 2">DSM 26154</strain>
    </source>
</reference>
<proteinExistence type="predicted"/>
<organism evidence="1 2">
    <name type="scientific">Janibacter cremeus</name>
    <dbReference type="NCBI Taxonomy" id="1285192"/>
    <lineage>
        <taxon>Bacteria</taxon>
        <taxon>Bacillati</taxon>
        <taxon>Actinomycetota</taxon>
        <taxon>Actinomycetes</taxon>
        <taxon>Micrococcales</taxon>
        <taxon>Intrasporangiaceae</taxon>
        <taxon>Janibacter</taxon>
    </lineage>
</organism>
<keyword evidence="2" id="KW-1185">Reference proteome</keyword>
<dbReference type="InterPro" id="IPR043519">
    <property type="entry name" value="NT_sf"/>
</dbReference>
<gene>
    <name evidence="1" type="ORF">BJY20_000791</name>
</gene>
<evidence type="ECO:0000313" key="2">
    <source>
        <dbReference type="Proteomes" id="UP000554054"/>
    </source>
</evidence>
<dbReference type="RefSeq" id="WP_185990342.1">
    <property type="nucleotide sequence ID" value="NZ_JACCAE010000001.1"/>
</dbReference>
<dbReference type="EMBL" id="JACCAE010000001">
    <property type="protein sequence ID" value="NYF97399.1"/>
    <property type="molecule type" value="Genomic_DNA"/>
</dbReference>
<accession>A0A852VN83</accession>
<name>A0A852VN83_9MICO</name>
<dbReference type="AlphaFoldDB" id="A0A852VN83"/>
<sequence>MTDSLTLAEAVPLGTVYLQRLLDEAGVRSLVIKGPAFVALGVRAERRSNDIDMIVHPDDRASATEALASVGWAIISHWFPPALDDVIYSTTFHHPHYPVTLDLHHRFTGMLAPPAVTFEVMWTRRGVVELAHHPVETVCREHAVVVEALNSMKMIEPQRWRAAVERVATLADEGDLLAILSAVEELGARHTASPLITALGGPAPTGPTPAGYDHWVRRGARNSGRGLVVDIIRRAPQHIPRVVWEQLTLDPTVARFWADTHRVVYRSRWQILWLRMRRAARR</sequence>
<dbReference type="Pfam" id="PF14907">
    <property type="entry name" value="NTP_transf_5"/>
    <property type="match status" value="1"/>
</dbReference>
<protein>
    <recommendedName>
        <fullName evidence="3">Nucleotidyltransferase family protein</fullName>
    </recommendedName>
</protein>